<reference evidence="5 6" key="1">
    <citation type="submission" date="2018-06" db="EMBL/GenBank/DDBJ databases">
        <authorList>
            <consortium name="Pathogen Informatics"/>
            <person name="Doyle S."/>
        </authorList>
    </citation>
    <scope>NUCLEOTIDE SEQUENCE [LARGE SCALE GENOMIC DNA]</scope>
    <source>
        <strain evidence="5 6">NCTC11801</strain>
    </source>
</reference>
<gene>
    <name evidence="5" type="primary">dnaG_4</name>
    <name evidence="5" type="ORF">NCTC11801_04735</name>
</gene>
<keyword evidence="1" id="KW-0479">Metal-binding</keyword>
<dbReference type="InterPro" id="IPR002694">
    <property type="entry name" value="Znf_CHC2"/>
</dbReference>
<dbReference type="GO" id="GO:0003899">
    <property type="term" value="F:DNA-directed RNA polymerase activity"/>
    <property type="evidence" value="ECO:0007669"/>
    <property type="project" value="InterPro"/>
</dbReference>
<keyword evidence="5" id="KW-0808">Transferase</keyword>
<dbReference type="EC" id="2.7.7.-" evidence="5"/>
<dbReference type="Proteomes" id="UP000254208">
    <property type="component" value="Unassembled WGS sequence"/>
</dbReference>
<proteinExistence type="predicted"/>
<sequence length="160" mass="17728">MPRIPKSEIDALKRTVSLLSLVKSQGYTVKKQGKDYAVRCPFHEEKTPSMVISPDKNLYHCFGCGEAGSVIDWQMKTAHQSLPDAVAFLRDGLTTSLAVDTSSQPSSFVTTTTPRIALADLDNAGQALLHQVVNFYHQQFLTSPEAQEWLVRRGLNSDSF</sequence>
<organism evidence="5 6">
    <name type="scientific">Providencia rettgeri</name>
    <dbReference type="NCBI Taxonomy" id="587"/>
    <lineage>
        <taxon>Bacteria</taxon>
        <taxon>Pseudomonadati</taxon>
        <taxon>Pseudomonadota</taxon>
        <taxon>Gammaproteobacteria</taxon>
        <taxon>Enterobacterales</taxon>
        <taxon>Morganellaceae</taxon>
        <taxon>Providencia</taxon>
    </lineage>
</organism>
<dbReference type="GO" id="GO:0003677">
    <property type="term" value="F:DNA binding"/>
    <property type="evidence" value="ECO:0007669"/>
    <property type="project" value="InterPro"/>
</dbReference>
<evidence type="ECO:0000313" key="5">
    <source>
        <dbReference type="EMBL" id="SUD99009.1"/>
    </source>
</evidence>
<dbReference type="PANTHER" id="PTHR30313">
    <property type="entry name" value="DNA PRIMASE"/>
    <property type="match status" value="1"/>
</dbReference>
<dbReference type="InterPro" id="IPR036977">
    <property type="entry name" value="DNA_primase_Znf_CHC2"/>
</dbReference>
<protein>
    <submittedName>
        <fullName evidence="5">DNA primase</fullName>
        <ecNumber evidence="5">2.7.7.-</ecNumber>
    </submittedName>
</protein>
<dbReference type="PANTHER" id="PTHR30313:SF2">
    <property type="entry name" value="DNA PRIMASE"/>
    <property type="match status" value="1"/>
</dbReference>
<dbReference type="InterPro" id="IPR050219">
    <property type="entry name" value="DnaG_primase"/>
</dbReference>
<keyword evidence="2" id="KW-0863">Zinc-finger</keyword>
<dbReference type="Pfam" id="PF01807">
    <property type="entry name" value="Zn_ribbon_DnaG"/>
    <property type="match status" value="1"/>
</dbReference>
<dbReference type="AlphaFoldDB" id="A0A379LRI9"/>
<dbReference type="GO" id="GO:0008270">
    <property type="term" value="F:zinc ion binding"/>
    <property type="evidence" value="ECO:0007669"/>
    <property type="project" value="UniProtKB-KW"/>
</dbReference>
<dbReference type="GO" id="GO:0005737">
    <property type="term" value="C:cytoplasm"/>
    <property type="evidence" value="ECO:0007669"/>
    <property type="project" value="TreeGrafter"/>
</dbReference>
<keyword evidence="3" id="KW-0862">Zinc</keyword>
<evidence type="ECO:0000259" key="4">
    <source>
        <dbReference type="SMART" id="SM00400"/>
    </source>
</evidence>
<evidence type="ECO:0000313" key="6">
    <source>
        <dbReference type="Proteomes" id="UP000254208"/>
    </source>
</evidence>
<evidence type="ECO:0000256" key="2">
    <source>
        <dbReference type="ARBA" id="ARBA00022771"/>
    </source>
</evidence>
<name>A0A379LRI9_PRORE</name>
<dbReference type="SMART" id="SM00400">
    <property type="entry name" value="ZnF_CHCC"/>
    <property type="match status" value="1"/>
</dbReference>
<dbReference type="EMBL" id="UGTZ01000002">
    <property type="protein sequence ID" value="SUD99009.1"/>
    <property type="molecule type" value="Genomic_DNA"/>
</dbReference>
<dbReference type="Gene3D" id="3.90.580.10">
    <property type="entry name" value="Zinc finger, CHC2-type domain"/>
    <property type="match status" value="1"/>
</dbReference>
<accession>A0A379LRI9</accession>
<evidence type="ECO:0000256" key="3">
    <source>
        <dbReference type="ARBA" id="ARBA00022833"/>
    </source>
</evidence>
<keyword evidence="5" id="KW-0548">Nucleotidyltransferase</keyword>
<dbReference type="SUPFAM" id="SSF57783">
    <property type="entry name" value="Zinc beta-ribbon"/>
    <property type="match status" value="1"/>
</dbReference>
<evidence type="ECO:0000256" key="1">
    <source>
        <dbReference type="ARBA" id="ARBA00022723"/>
    </source>
</evidence>
<feature type="domain" description="Zinc finger CHC2-type" evidence="4">
    <location>
        <begin position="36"/>
        <end position="90"/>
    </location>
</feature>
<dbReference type="GO" id="GO:0006269">
    <property type="term" value="P:DNA replication, synthesis of primer"/>
    <property type="evidence" value="ECO:0007669"/>
    <property type="project" value="TreeGrafter"/>
</dbReference>